<dbReference type="SUPFAM" id="SSF160350">
    <property type="entry name" value="Rnp2-like"/>
    <property type="match status" value="1"/>
</dbReference>
<evidence type="ECO:0000256" key="2">
    <source>
        <dbReference type="ARBA" id="ARBA00022694"/>
    </source>
</evidence>
<dbReference type="Proteomes" id="UP000275846">
    <property type="component" value="Unassembled WGS sequence"/>
</dbReference>
<dbReference type="STRING" id="70667.A0A183T5N9"/>
<name>A0A183T5N9_SCHSO</name>
<evidence type="ECO:0000313" key="6">
    <source>
        <dbReference type="WBParaSite" id="SSLN_0001223401-mRNA-1"/>
    </source>
</evidence>
<accession>A0A183T5N9</accession>
<dbReference type="EMBL" id="UYSU01036797">
    <property type="protein sequence ID" value="VDL98172.1"/>
    <property type="molecule type" value="Genomic_DNA"/>
</dbReference>
<feature type="transmembrane region" description="Helical" evidence="3">
    <location>
        <begin position="44"/>
        <end position="67"/>
    </location>
</feature>
<sequence length="298" mass="32039">MSVGVGTFPFGLFTTSFNVGGGGGGDDVNGNNAAAEEAETMSKLFMAIAVFFIVWLFLVNICGLGLLPRPSPTRAASVTTPRFAGLTLHTCLAPGDYAFFLSLSLSLTRTHSLCSCMVRVKYRYIVTSVAVGVNSGAAPRAGGQSGYPGFHLYSNDDARGKDSATSTETLLFWAIKKSVKQMHGSFGMGRVMSRFRIIYWNPLSGLLIVRALRGLATLQLISAMTMLTEVKVGDANRPALIDVLRLCGSVRSCQKFLVQFYRQQISGFVSGVQETAIAKAVTRKLIDSNAPNLNLELN</sequence>
<organism evidence="6">
    <name type="scientific">Schistocephalus solidus</name>
    <name type="common">Tapeworm</name>
    <dbReference type="NCBI Taxonomy" id="70667"/>
    <lineage>
        <taxon>Eukaryota</taxon>
        <taxon>Metazoa</taxon>
        <taxon>Spiralia</taxon>
        <taxon>Lophotrochozoa</taxon>
        <taxon>Platyhelminthes</taxon>
        <taxon>Cestoda</taxon>
        <taxon>Eucestoda</taxon>
        <taxon>Diphyllobothriidea</taxon>
        <taxon>Diphyllobothriidae</taxon>
        <taxon>Schistocephalus</taxon>
    </lineage>
</organism>
<dbReference type="Gene3D" id="3.30.70.3250">
    <property type="entry name" value="Ribonuclease P, Pop5 subunit"/>
    <property type="match status" value="1"/>
</dbReference>
<dbReference type="PANTHER" id="PTHR15441:SF2">
    <property type="entry name" value="RIBONUCLEASE P_MRP PROTEIN SUBUNIT POP5"/>
    <property type="match status" value="1"/>
</dbReference>
<dbReference type="InterPro" id="IPR002759">
    <property type="entry name" value="Pop5/Rpp14/Rnp2-like"/>
</dbReference>
<keyword evidence="3" id="KW-0812">Transmembrane</keyword>
<keyword evidence="2" id="KW-0819">tRNA processing</keyword>
<dbReference type="GO" id="GO:0033204">
    <property type="term" value="F:ribonuclease P RNA binding"/>
    <property type="evidence" value="ECO:0007669"/>
    <property type="project" value="TreeGrafter"/>
</dbReference>
<dbReference type="InterPro" id="IPR038085">
    <property type="entry name" value="Rnp2-like_sf"/>
</dbReference>
<dbReference type="OrthoDB" id="24745at2759"/>
<keyword evidence="3" id="KW-0472">Membrane</keyword>
<dbReference type="Pfam" id="PF01900">
    <property type="entry name" value="RNase_P_Rpp14"/>
    <property type="match status" value="1"/>
</dbReference>
<dbReference type="AlphaFoldDB" id="A0A183T5N9"/>
<dbReference type="GO" id="GO:0001682">
    <property type="term" value="P:tRNA 5'-leader removal"/>
    <property type="evidence" value="ECO:0007669"/>
    <property type="project" value="InterPro"/>
</dbReference>
<dbReference type="GO" id="GO:0000172">
    <property type="term" value="C:ribonuclease MRP complex"/>
    <property type="evidence" value="ECO:0007669"/>
    <property type="project" value="TreeGrafter"/>
</dbReference>
<gene>
    <name evidence="4" type="ORF">SSLN_LOCUS11787</name>
</gene>
<dbReference type="GO" id="GO:0030681">
    <property type="term" value="C:multimeric ribonuclease P complex"/>
    <property type="evidence" value="ECO:0007669"/>
    <property type="project" value="TreeGrafter"/>
</dbReference>
<reference evidence="4 5" key="2">
    <citation type="submission" date="2018-11" db="EMBL/GenBank/DDBJ databases">
        <authorList>
            <consortium name="Pathogen Informatics"/>
        </authorList>
    </citation>
    <scope>NUCLEOTIDE SEQUENCE [LARGE SCALE GENOMIC DNA]</scope>
    <source>
        <strain evidence="4 5">NST_G2</strain>
    </source>
</reference>
<comment type="similarity">
    <text evidence="1">Belongs to the eukaryotic/archaeal RNase P protein component 2 family.</text>
</comment>
<evidence type="ECO:0000256" key="3">
    <source>
        <dbReference type="SAM" id="Phobius"/>
    </source>
</evidence>
<protein>
    <submittedName>
        <fullName evidence="6">Ribonuclease P</fullName>
    </submittedName>
</protein>
<proteinExistence type="inferred from homology"/>
<evidence type="ECO:0000256" key="1">
    <source>
        <dbReference type="ARBA" id="ARBA00010800"/>
    </source>
</evidence>
<evidence type="ECO:0000313" key="5">
    <source>
        <dbReference type="Proteomes" id="UP000275846"/>
    </source>
</evidence>
<keyword evidence="3" id="KW-1133">Transmembrane helix</keyword>
<dbReference type="GO" id="GO:0005730">
    <property type="term" value="C:nucleolus"/>
    <property type="evidence" value="ECO:0007669"/>
    <property type="project" value="TreeGrafter"/>
</dbReference>
<evidence type="ECO:0000313" key="4">
    <source>
        <dbReference type="EMBL" id="VDL98172.1"/>
    </source>
</evidence>
<reference evidence="6" key="1">
    <citation type="submission" date="2016-06" db="UniProtKB">
        <authorList>
            <consortium name="WormBaseParasite"/>
        </authorList>
    </citation>
    <scope>IDENTIFICATION</scope>
</reference>
<dbReference type="PANTHER" id="PTHR15441">
    <property type="entry name" value="RIBONUCLEASE P PROTEIN SUBUNIT P14"/>
    <property type="match status" value="1"/>
</dbReference>
<keyword evidence="5" id="KW-1185">Reference proteome</keyword>
<dbReference type="WBParaSite" id="SSLN_0001223401-mRNA-1">
    <property type="protein sequence ID" value="SSLN_0001223401-mRNA-1"/>
    <property type="gene ID" value="SSLN_0001223401"/>
</dbReference>